<feature type="region of interest" description="Disordered" evidence="3">
    <location>
        <begin position="61"/>
        <end position="119"/>
    </location>
</feature>
<dbReference type="InterPro" id="IPR008983">
    <property type="entry name" value="Tumour_necrosis_fac-like_dom"/>
</dbReference>
<dbReference type="PANTHER" id="PTHR15427:SF33">
    <property type="entry name" value="COLLAGEN IV NC1 DOMAIN-CONTAINING PROTEIN"/>
    <property type="match status" value="1"/>
</dbReference>
<sequence length="275" mass="28190">MIEDTRTCGKIIRRPLKRRMRKHATVVCTCMTKPAKRTYGPSANWTSSSSLVTCTCKRKKSTCKVGPRGPRGPQGPAGPNGPNGTSGARGNSGPRGAAGSTGATGPVGQQGPQGDPGPAFNSALLVSYSSSDVLPVAAGATFTYTDVNTNGTVGADLTVDLNNGTFTVNTAGRYLFIWSFNLENTENEAASIIATLVQNNVNQALSGVPNVVSGAIGTANGSIAVKTSVGDIITMRNQSSSPNLGDTNVAITPAIIAPPQLFPGIGAWVCVIRVG</sequence>
<dbReference type="InterPro" id="IPR008160">
    <property type="entry name" value="Collagen"/>
</dbReference>
<dbReference type="SUPFAM" id="SSF49842">
    <property type="entry name" value="TNF-like"/>
    <property type="match status" value="1"/>
</dbReference>
<dbReference type="Pfam" id="PF01391">
    <property type="entry name" value="Collagen"/>
    <property type="match status" value="1"/>
</dbReference>
<dbReference type="PANTHER" id="PTHR15427">
    <property type="entry name" value="EMILIN ELASTIN MICROFIBRIL INTERFACE-LOCATED PROTEIN ELASTIN MICROFIBRIL INTERFACER"/>
    <property type="match status" value="1"/>
</dbReference>
<organism evidence="4 5">
    <name type="scientific">Marinicrinis sediminis</name>
    <dbReference type="NCBI Taxonomy" id="1652465"/>
    <lineage>
        <taxon>Bacteria</taxon>
        <taxon>Bacillati</taxon>
        <taxon>Bacillota</taxon>
        <taxon>Bacilli</taxon>
        <taxon>Bacillales</taxon>
        <taxon>Paenibacillaceae</taxon>
    </lineage>
</organism>
<evidence type="ECO:0000256" key="3">
    <source>
        <dbReference type="SAM" id="MobiDB-lite"/>
    </source>
</evidence>
<evidence type="ECO:0000256" key="1">
    <source>
        <dbReference type="ARBA" id="ARBA00004613"/>
    </source>
</evidence>
<gene>
    <name evidence="4" type="ORF">ACFSUC_10945</name>
</gene>
<name>A0ABW5RDH5_9BACL</name>
<comment type="subcellular location">
    <subcellularLocation>
        <location evidence="1">Secreted</location>
    </subcellularLocation>
</comment>
<dbReference type="Gene3D" id="2.60.120.40">
    <property type="match status" value="1"/>
</dbReference>
<feature type="compositionally biased region" description="Low complexity" evidence="3">
    <location>
        <begin position="106"/>
        <end position="118"/>
    </location>
</feature>
<dbReference type="Proteomes" id="UP001597497">
    <property type="component" value="Unassembled WGS sequence"/>
</dbReference>
<keyword evidence="2" id="KW-0964">Secreted</keyword>
<keyword evidence="5" id="KW-1185">Reference proteome</keyword>
<dbReference type="RefSeq" id="WP_379929629.1">
    <property type="nucleotide sequence ID" value="NZ_JBHUMM010000025.1"/>
</dbReference>
<evidence type="ECO:0000313" key="4">
    <source>
        <dbReference type="EMBL" id="MFD2672117.1"/>
    </source>
</evidence>
<comment type="caution">
    <text evidence="4">The sequence shown here is derived from an EMBL/GenBank/DDBJ whole genome shotgun (WGS) entry which is preliminary data.</text>
</comment>
<protein>
    <submittedName>
        <fullName evidence="4">Collagen-like protein</fullName>
    </submittedName>
</protein>
<evidence type="ECO:0000256" key="2">
    <source>
        <dbReference type="ARBA" id="ARBA00022525"/>
    </source>
</evidence>
<reference evidence="5" key="1">
    <citation type="journal article" date="2019" name="Int. J. Syst. Evol. Microbiol.">
        <title>The Global Catalogue of Microorganisms (GCM) 10K type strain sequencing project: providing services to taxonomists for standard genome sequencing and annotation.</title>
        <authorList>
            <consortium name="The Broad Institute Genomics Platform"/>
            <consortium name="The Broad Institute Genome Sequencing Center for Infectious Disease"/>
            <person name="Wu L."/>
            <person name="Ma J."/>
        </authorList>
    </citation>
    <scope>NUCLEOTIDE SEQUENCE [LARGE SCALE GENOMIC DNA]</scope>
    <source>
        <strain evidence="5">KCTC 33676</strain>
    </source>
</reference>
<accession>A0ABW5RDH5</accession>
<dbReference type="EMBL" id="JBHUMM010000025">
    <property type="protein sequence ID" value="MFD2672117.1"/>
    <property type="molecule type" value="Genomic_DNA"/>
</dbReference>
<dbReference type="InterPro" id="IPR050392">
    <property type="entry name" value="Collagen/C1q_domain"/>
</dbReference>
<evidence type="ECO:0000313" key="5">
    <source>
        <dbReference type="Proteomes" id="UP001597497"/>
    </source>
</evidence>
<proteinExistence type="predicted"/>